<dbReference type="RefSeq" id="WP_103880321.1">
    <property type="nucleotide sequence ID" value="NZ_FNVG01000009.1"/>
</dbReference>
<accession>A0A1H5YCT6</accession>
<dbReference type="InterPro" id="IPR010744">
    <property type="entry name" value="Phage_CI_N"/>
</dbReference>
<dbReference type="CDD" id="cd00093">
    <property type="entry name" value="HTH_XRE"/>
    <property type="match status" value="1"/>
</dbReference>
<dbReference type="Proteomes" id="UP000236721">
    <property type="component" value="Unassembled WGS sequence"/>
</dbReference>
<dbReference type="SUPFAM" id="SSF47413">
    <property type="entry name" value="lambda repressor-like DNA-binding domains"/>
    <property type="match status" value="1"/>
</dbReference>
<feature type="domain" description="HTH cro/C1-type" evidence="1">
    <location>
        <begin position="22"/>
        <end position="63"/>
    </location>
</feature>
<dbReference type="InterPro" id="IPR001387">
    <property type="entry name" value="Cro/C1-type_HTH"/>
</dbReference>
<reference evidence="3" key="1">
    <citation type="submission" date="2016-10" db="EMBL/GenBank/DDBJ databases">
        <authorList>
            <person name="Varghese N."/>
            <person name="Submissions S."/>
        </authorList>
    </citation>
    <scope>NUCLEOTIDE SEQUENCE [LARGE SCALE GENOMIC DNA]</scope>
    <source>
        <strain evidence="3">CGMCC 1.7062</strain>
    </source>
</reference>
<organism evidence="2 3">
    <name type="scientific">Vibrio hangzhouensis</name>
    <dbReference type="NCBI Taxonomy" id="462991"/>
    <lineage>
        <taxon>Bacteria</taxon>
        <taxon>Pseudomonadati</taxon>
        <taxon>Pseudomonadota</taxon>
        <taxon>Gammaproteobacteria</taxon>
        <taxon>Vibrionales</taxon>
        <taxon>Vibrionaceae</taxon>
        <taxon>Vibrio</taxon>
    </lineage>
</organism>
<protein>
    <recommendedName>
        <fullName evidence="1">HTH cro/C1-type domain-containing protein</fullName>
    </recommendedName>
</protein>
<evidence type="ECO:0000259" key="1">
    <source>
        <dbReference type="PROSITE" id="PS50943"/>
    </source>
</evidence>
<dbReference type="PROSITE" id="PS50943">
    <property type="entry name" value="HTH_CROC1"/>
    <property type="match status" value="1"/>
</dbReference>
<dbReference type="EMBL" id="FNVG01000009">
    <property type="protein sequence ID" value="SEG21794.1"/>
    <property type="molecule type" value="Genomic_DNA"/>
</dbReference>
<dbReference type="Pfam" id="PF07022">
    <property type="entry name" value="Phage_CI_repr"/>
    <property type="match status" value="1"/>
</dbReference>
<dbReference type="Gene3D" id="1.10.260.40">
    <property type="entry name" value="lambda repressor-like DNA-binding domains"/>
    <property type="match status" value="1"/>
</dbReference>
<dbReference type="GO" id="GO:0045892">
    <property type="term" value="P:negative regulation of DNA-templated transcription"/>
    <property type="evidence" value="ECO:0007669"/>
    <property type="project" value="InterPro"/>
</dbReference>
<sequence length="87" mass="10100">MNFTNELLDSVKRRYGLTSDYQLCKKLGVSSSRIGNYRSERSVLDWDMAFKLADMLQVDDQYVVYGLLEDKYKNPRLVNALRQGEAV</sequence>
<name>A0A1H5YCT6_9VIBR</name>
<gene>
    <name evidence="2" type="ORF">SAMN04488244_10919</name>
</gene>
<dbReference type="OrthoDB" id="8777496at2"/>
<keyword evidence="3" id="KW-1185">Reference proteome</keyword>
<dbReference type="InterPro" id="IPR010982">
    <property type="entry name" value="Lambda_DNA-bd_dom_sf"/>
</dbReference>
<evidence type="ECO:0000313" key="2">
    <source>
        <dbReference type="EMBL" id="SEG21794.1"/>
    </source>
</evidence>
<evidence type="ECO:0000313" key="3">
    <source>
        <dbReference type="Proteomes" id="UP000236721"/>
    </source>
</evidence>
<proteinExistence type="predicted"/>
<dbReference type="AlphaFoldDB" id="A0A1H5YCT6"/>
<dbReference type="GO" id="GO:0003677">
    <property type="term" value="F:DNA binding"/>
    <property type="evidence" value="ECO:0007669"/>
    <property type="project" value="InterPro"/>
</dbReference>